<dbReference type="Pfam" id="PF03189">
    <property type="entry name" value="Otopetrin"/>
    <property type="match status" value="1"/>
</dbReference>
<keyword evidence="10" id="KW-0407">Ion channel</keyword>
<dbReference type="EMBL" id="JAINUF010000012">
    <property type="protein sequence ID" value="KAJ8345892.1"/>
    <property type="molecule type" value="Genomic_DNA"/>
</dbReference>
<dbReference type="PANTHER" id="PTHR21522">
    <property type="entry name" value="PROTON CHANNEL OTOP"/>
    <property type="match status" value="1"/>
</dbReference>
<evidence type="ECO:0000256" key="8">
    <source>
        <dbReference type="ARBA" id="ARBA00023065"/>
    </source>
</evidence>
<comment type="caution">
    <text evidence="11">The sequence shown here is derived from an EMBL/GenBank/DDBJ whole genome shotgun (WGS) entry which is preliminary data.</text>
</comment>
<evidence type="ECO:0000256" key="10">
    <source>
        <dbReference type="ARBA" id="ARBA00023303"/>
    </source>
</evidence>
<keyword evidence="5" id="KW-0812">Transmembrane</keyword>
<evidence type="ECO:0000256" key="3">
    <source>
        <dbReference type="ARBA" id="ARBA00022448"/>
    </source>
</evidence>
<dbReference type="InterPro" id="IPR004878">
    <property type="entry name" value="Otopetrin"/>
</dbReference>
<keyword evidence="8" id="KW-0406">Ion transport</keyword>
<keyword evidence="9" id="KW-0472">Membrane</keyword>
<evidence type="ECO:0000256" key="1">
    <source>
        <dbReference type="ARBA" id="ARBA00004651"/>
    </source>
</evidence>
<dbReference type="AlphaFoldDB" id="A0A9Q1EVL1"/>
<evidence type="ECO:0000256" key="4">
    <source>
        <dbReference type="ARBA" id="ARBA00022475"/>
    </source>
</evidence>
<comment type="similarity">
    <text evidence="2">Belongs to the otopetrin family.</text>
</comment>
<keyword evidence="6" id="KW-0375">Hydrogen ion transport</keyword>
<name>A0A9Q1EVL1_SYNKA</name>
<dbReference type="OrthoDB" id="6429739at2759"/>
<evidence type="ECO:0000256" key="7">
    <source>
        <dbReference type="ARBA" id="ARBA00022989"/>
    </source>
</evidence>
<evidence type="ECO:0000313" key="12">
    <source>
        <dbReference type="Proteomes" id="UP001152622"/>
    </source>
</evidence>
<organism evidence="11 12">
    <name type="scientific">Synaphobranchus kaupii</name>
    <name type="common">Kaup's arrowtooth eel</name>
    <dbReference type="NCBI Taxonomy" id="118154"/>
    <lineage>
        <taxon>Eukaryota</taxon>
        <taxon>Metazoa</taxon>
        <taxon>Chordata</taxon>
        <taxon>Craniata</taxon>
        <taxon>Vertebrata</taxon>
        <taxon>Euteleostomi</taxon>
        <taxon>Actinopterygii</taxon>
        <taxon>Neopterygii</taxon>
        <taxon>Teleostei</taxon>
        <taxon>Anguilliformes</taxon>
        <taxon>Synaphobranchidae</taxon>
        <taxon>Synaphobranchus</taxon>
    </lineage>
</organism>
<dbReference type="GO" id="GO:0015252">
    <property type="term" value="F:proton channel activity"/>
    <property type="evidence" value="ECO:0007669"/>
    <property type="project" value="InterPro"/>
</dbReference>
<accession>A0A9Q1EVL1</accession>
<evidence type="ECO:0000256" key="9">
    <source>
        <dbReference type="ARBA" id="ARBA00023136"/>
    </source>
</evidence>
<protein>
    <submittedName>
        <fullName evidence="11">Uncharacterized protein</fullName>
    </submittedName>
</protein>
<dbReference type="PANTHER" id="PTHR21522:SF35">
    <property type="entry name" value="PROTON CHANNEL OTOP2"/>
    <property type="match status" value="1"/>
</dbReference>
<evidence type="ECO:0000256" key="5">
    <source>
        <dbReference type="ARBA" id="ARBA00022692"/>
    </source>
</evidence>
<keyword evidence="7" id="KW-1133">Transmembrane helix</keyword>
<gene>
    <name evidence="11" type="ORF">SKAU_G00300850</name>
</gene>
<dbReference type="Proteomes" id="UP001152622">
    <property type="component" value="Chromosome 12"/>
</dbReference>
<keyword evidence="3" id="KW-0813">Transport</keyword>
<proteinExistence type="inferred from homology"/>
<keyword evidence="4" id="KW-1003">Cell membrane</keyword>
<reference evidence="11" key="1">
    <citation type="journal article" date="2023" name="Science">
        <title>Genome structures resolve the early diversification of teleost fishes.</title>
        <authorList>
            <person name="Parey E."/>
            <person name="Louis A."/>
            <person name="Montfort J."/>
            <person name="Bouchez O."/>
            <person name="Roques C."/>
            <person name="Iampietro C."/>
            <person name="Lluch J."/>
            <person name="Castinel A."/>
            <person name="Donnadieu C."/>
            <person name="Desvignes T."/>
            <person name="Floi Bucao C."/>
            <person name="Jouanno E."/>
            <person name="Wen M."/>
            <person name="Mejri S."/>
            <person name="Dirks R."/>
            <person name="Jansen H."/>
            <person name="Henkel C."/>
            <person name="Chen W.J."/>
            <person name="Zahm M."/>
            <person name="Cabau C."/>
            <person name="Klopp C."/>
            <person name="Thompson A.W."/>
            <person name="Robinson-Rechavi M."/>
            <person name="Braasch I."/>
            <person name="Lecointre G."/>
            <person name="Bobe J."/>
            <person name="Postlethwait J.H."/>
            <person name="Berthelot C."/>
            <person name="Roest Crollius H."/>
            <person name="Guiguen Y."/>
        </authorList>
    </citation>
    <scope>NUCLEOTIDE SEQUENCE</scope>
    <source>
        <strain evidence="11">WJC10195</strain>
    </source>
</reference>
<evidence type="ECO:0000256" key="6">
    <source>
        <dbReference type="ARBA" id="ARBA00022781"/>
    </source>
</evidence>
<keyword evidence="12" id="KW-1185">Reference proteome</keyword>
<evidence type="ECO:0000313" key="11">
    <source>
        <dbReference type="EMBL" id="KAJ8345892.1"/>
    </source>
</evidence>
<dbReference type="GO" id="GO:0005886">
    <property type="term" value="C:plasma membrane"/>
    <property type="evidence" value="ECO:0007669"/>
    <property type="project" value="UniProtKB-SubCell"/>
</dbReference>
<evidence type="ECO:0000256" key="2">
    <source>
        <dbReference type="ARBA" id="ARBA00006513"/>
    </source>
</evidence>
<sequence>MAAVTEESLHQTHIPGNRTARAAVEDGDCQCSHSACGIFEEASYYLYPFNIEYSLFASAMAYIMWKNVGPGLWTSTATHPRLRFRLQGVGGRPGGRAGDAGGGPVHLRVVRRWT</sequence>
<comment type="subcellular location">
    <subcellularLocation>
        <location evidence="1">Cell membrane</location>
        <topology evidence="1">Multi-pass membrane protein</topology>
    </subcellularLocation>
</comment>